<evidence type="ECO:0000313" key="3">
    <source>
        <dbReference type="Proteomes" id="UP000194360"/>
    </source>
</evidence>
<sequence length="63" mass="6187">MTTELTGNRADGRSAGGLATSHAFGTNTISPATAAATPSVSVRYGSSRPGTVPNVPVAMLPSA</sequence>
<evidence type="ECO:0000256" key="1">
    <source>
        <dbReference type="SAM" id="MobiDB-lite"/>
    </source>
</evidence>
<protein>
    <submittedName>
        <fullName evidence="2">Uncharacterized protein</fullName>
    </submittedName>
</protein>
<keyword evidence="3" id="KW-1185">Reference proteome</keyword>
<dbReference type="Proteomes" id="UP000194360">
    <property type="component" value="Unassembled WGS sequence"/>
</dbReference>
<evidence type="ECO:0000313" key="2">
    <source>
        <dbReference type="EMBL" id="OSY40702.1"/>
    </source>
</evidence>
<dbReference type="EMBL" id="MIGB01000011">
    <property type="protein sequence ID" value="OSY40702.1"/>
    <property type="molecule type" value="Genomic_DNA"/>
</dbReference>
<reference evidence="2 3" key="1">
    <citation type="submission" date="2016-09" db="EMBL/GenBank/DDBJ databases">
        <title>Pseudonocardia autotrophica DSM535, a candidate organism with high potential of specific P450 cytochromes.</title>
        <authorList>
            <person name="Grumaz C."/>
            <person name="Vainshtein Y."/>
            <person name="Kirstahler P."/>
            <person name="Sohn K."/>
        </authorList>
    </citation>
    <scope>NUCLEOTIDE SEQUENCE [LARGE SCALE GENOMIC DNA]</scope>
    <source>
        <strain evidence="2 3">DSM 535</strain>
    </source>
</reference>
<feature type="region of interest" description="Disordered" evidence="1">
    <location>
        <begin position="1"/>
        <end position="63"/>
    </location>
</feature>
<gene>
    <name evidence="2" type="ORF">BG845_02460</name>
</gene>
<proteinExistence type="predicted"/>
<comment type="caution">
    <text evidence="2">The sequence shown here is derived from an EMBL/GenBank/DDBJ whole genome shotgun (WGS) entry which is preliminary data.</text>
</comment>
<name>A0A1Y2MZV7_PSEAH</name>
<accession>A0A1Y2MZV7</accession>
<dbReference type="AlphaFoldDB" id="A0A1Y2MZV7"/>
<organism evidence="2 3">
    <name type="scientific">Pseudonocardia autotrophica</name>
    <name type="common">Amycolata autotrophica</name>
    <name type="synonym">Nocardia autotrophica</name>
    <dbReference type="NCBI Taxonomy" id="2074"/>
    <lineage>
        <taxon>Bacteria</taxon>
        <taxon>Bacillati</taxon>
        <taxon>Actinomycetota</taxon>
        <taxon>Actinomycetes</taxon>
        <taxon>Pseudonocardiales</taxon>
        <taxon>Pseudonocardiaceae</taxon>
        <taxon>Pseudonocardia</taxon>
    </lineage>
</organism>
<feature type="compositionally biased region" description="Low complexity" evidence="1">
    <location>
        <begin position="30"/>
        <end position="42"/>
    </location>
</feature>